<evidence type="ECO:0000256" key="8">
    <source>
        <dbReference type="ARBA" id="ARBA00023125"/>
    </source>
</evidence>
<keyword evidence="6" id="KW-0269">Exonuclease</keyword>
<accession>A0ABW9GWL5</accession>
<evidence type="ECO:0000256" key="6">
    <source>
        <dbReference type="ARBA" id="ARBA00022839"/>
    </source>
</evidence>
<name>A0ABW9GWL5_9FIRM</name>
<sequence length="1120" mass="124696">MELLVAPHEQIAHEAVLEALKGHHRRGESAYLLVPEQFTLQSDIHLLEALEVKAVMDIKVKSFASLAREVLGRIEGAGRQYIGSSARDLVFYQAVLEENDQLRLYKNAHRQTGVLRAIATTVANLHAAGISTQGLQALADRTDLPAALRNKCHDMALLQGRYEQLLGDSYLDGEARLQTLVEILPQADYLKKIHLYFDAFQRMSALELAILDTLKQMGVPIHVVVTLPYGTCEQDRAPDEVANHEAYASNWAFAAALKKIAGPALKIKEVRSSRAVLPDLAGLAKAAFSTTPTEAVEEMIHLGLMQAPTTDIEVETLAALLRKKVVEDGCRWRDITVSVTAPDEYFPLVRRIFADHDIPVFIDEKRYITDNPLLQGIFAALDLVDYDFRQEDVFAYLKGGLSAIDDRLLEGLERHARARKLRGQMFFKEDSYAVDEDRFHSADRLAMAQADARAAKEGARILKEELEDFYLSCQKEETVLHFSTAFYHFISQPQWTRQFTALQEALAEWPNPALVQENEQIFNAIIEFLEQLVTALGQLTMPFKEYARLLREGLENISIGIIPPAQDQVLVGALSRTRTSRTPIQLILGLSDAWYPAVQGEAGVFAQEEQERLKDLGIHLGQSQAEATGDEAAALFQAFTRPTERLVLSWPGSDHGGQTMNRSRLIRQVEALAPQVKVTSAYQLGQRLRRYSKPLALRDTLAGLRRVQAGQGLAAGAAEELGTYYRFFMEDDPLRRSFLQAGFRYTNRRLPLTDQVSEILYPSLAKGRASVSELESMCACPYQHFIRYGIRPHEEEVADMKYNEIGSLIHAALKKLTEAYSSERAQGGSLEEAEVLPLIRQALEEETGQIIGQKRAQSGRNHIFGQRLKRHTERTALQIFRQLEVSDFKPAGQEVRFGRQEKLPTVILDTGVETIRLEGIIDRIDAAEDAVRIVDYKTGSKTFDLNAVAGGLQLQLLLYLRAALASGLWDRAGGVFYLRLRDLLVLDTSDDPETIAAAVIDALLLDGIVIDDPAILEKMDPGITETGGSILRLKGRAKAIEKKTNVLSAQEMDQLMTYAEEMANCAAQYALAGLIDNAPLLIGQVSPCQYCDYRHICRFEAGMAERTASADDLGLEGGEA</sequence>
<dbReference type="Gene3D" id="3.40.50.300">
    <property type="entry name" value="P-loop containing nucleotide triphosphate hydrolases"/>
    <property type="match status" value="3"/>
</dbReference>
<evidence type="ECO:0000256" key="2">
    <source>
        <dbReference type="ARBA" id="ARBA00022741"/>
    </source>
</evidence>
<feature type="domain" description="PD-(D/E)XK endonuclease-like" evidence="10">
    <location>
        <begin position="768"/>
        <end position="1098"/>
    </location>
</feature>
<keyword evidence="5" id="KW-0347">Helicase</keyword>
<reference evidence="12 13" key="1">
    <citation type="journal article" date="2016" name="Int. J. Syst. Evol. Microbiol.">
        <title>Peptococcus simiae sp. nov., isolated from rhesus macaque faeces and emended description of the genus Peptococcus.</title>
        <authorList>
            <person name="Shkoporov A.N."/>
            <person name="Efimov B.A."/>
            <person name="Kondova I."/>
            <person name="Ouwerling B."/>
            <person name="Chaplin A.V."/>
            <person name="Shcherbakova V.A."/>
            <person name="Langermans J.A.M."/>
        </authorList>
    </citation>
    <scope>NUCLEOTIDE SEQUENCE [LARGE SCALE GENOMIC DNA]</scope>
    <source>
        <strain evidence="12 13">M108</strain>
    </source>
</reference>
<dbReference type="InterPro" id="IPR011604">
    <property type="entry name" value="PDDEXK-like_dom_sf"/>
</dbReference>
<dbReference type="Gene3D" id="3.90.320.10">
    <property type="match status" value="1"/>
</dbReference>
<organism evidence="12 13">
    <name type="scientific">Peptococcus simiae</name>
    <dbReference type="NCBI Taxonomy" id="1643805"/>
    <lineage>
        <taxon>Bacteria</taxon>
        <taxon>Bacillati</taxon>
        <taxon>Bacillota</taxon>
        <taxon>Clostridia</taxon>
        <taxon>Eubacteriales</taxon>
        <taxon>Peptococcaceae</taxon>
        <taxon>Peptococcus</taxon>
    </lineage>
</organism>
<evidence type="ECO:0000256" key="9">
    <source>
        <dbReference type="ARBA" id="ARBA00023204"/>
    </source>
</evidence>
<evidence type="ECO:0000256" key="3">
    <source>
        <dbReference type="ARBA" id="ARBA00022763"/>
    </source>
</evidence>
<dbReference type="InterPro" id="IPR011335">
    <property type="entry name" value="Restrct_endonuc-II-like"/>
</dbReference>
<gene>
    <name evidence="12" type="ORF">ACKQTC_01570</name>
</gene>
<dbReference type="Pfam" id="PF21445">
    <property type="entry name" value="ADDB_N"/>
    <property type="match status" value="1"/>
</dbReference>
<feature type="domain" description="ATP-dependent helicase/deoxyribonuclease subunit B N-terminal" evidence="11">
    <location>
        <begin position="24"/>
        <end position="261"/>
    </location>
</feature>
<evidence type="ECO:0000256" key="1">
    <source>
        <dbReference type="ARBA" id="ARBA00022722"/>
    </source>
</evidence>
<dbReference type="PANTHER" id="PTHR30591:SF1">
    <property type="entry name" value="RECBCD ENZYME SUBUNIT RECC"/>
    <property type="match status" value="1"/>
</dbReference>
<dbReference type="EMBL" id="JBJUVG010000002">
    <property type="protein sequence ID" value="MFM9413065.1"/>
    <property type="molecule type" value="Genomic_DNA"/>
</dbReference>
<keyword evidence="3" id="KW-0227">DNA damage</keyword>
<keyword evidence="9" id="KW-0234">DNA repair</keyword>
<dbReference type="PANTHER" id="PTHR30591">
    <property type="entry name" value="RECBCD ENZYME SUBUNIT RECC"/>
    <property type="match status" value="1"/>
</dbReference>
<keyword evidence="8" id="KW-0238">DNA-binding</keyword>
<dbReference type="SUPFAM" id="SSF52540">
    <property type="entry name" value="P-loop containing nucleoside triphosphate hydrolases"/>
    <property type="match status" value="1"/>
</dbReference>
<protein>
    <submittedName>
        <fullName evidence="12">PD-(D/E)XK nuclease family protein</fullName>
    </submittedName>
</protein>
<dbReference type="SUPFAM" id="SSF52980">
    <property type="entry name" value="Restriction endonuclease-like"/>
    <property type="match status" value="1"/>
</dbReference>
<evidence type="ECO:0000313" key="13">
    <source>
        <dbReference type="Proteomes" id="UP001631949"/>
    </source>
</evidence>
<dbReference type="Pfam" id="PF12705">
    <property type="entry name" value="PDDEXK_1"/>
    <property type="match status" value="1"/>
</dbReference>
<keyword evidence="4" id="KW-0378">Hydrolase</keyword>
<keyword evidence="1" id="KW-0540">Nuclease</keyword>
<evidence type="ECO:0000259" key="10">
    <source>
        <dbReference type="Pfam" id="PF12705"/>
    </source>
</evidence>
<evidence type="ECO:0000256" key="5">
    <source>
        <dbReference type="ARBA" id="ARBA00022806"/>
    </source>
</evidence>
<dbReference type="Proteomes" id="UP001631949">
    <property type="component" value="Unassembled WGS sequence"/>
</dbReference>
<keyword evidence="2" id="KW-0547">Nucleotide-binding</keyword>
<dbReference type="RefSeq" id="WP_408976684.1">
    <property type="nucleotide sequence ID" value="NZ_JBJUVG010000002.1"/>
</dbReference>
<evidence type="ECO:0000259" key="11">
    <source>
        <dbReference type="Pfam" id="PF21445"/>
    </source>
</evidence>
<keyword evidence="7" id="KW-0067">ATP-binding</keyword>
<comment type="caution">
    <text evidence="12">The sequence shown here is derived from an EMBL/GenBank/DDBJ whole genome shotgun (WGS) entry which is preliminary data.</text>
</comment>
<dbReference type="InterPro" id="IPR049035">
    <property type="entry name" value="ADDB_N"/>
</dbReference>
<dbReference type="InterPro" id="IPR027417">
    <property type="entry name" value="P-loop_NTPase"/>
</dbReference>
<evidence type="ECO:0000256" key="4">
    <source>
        <dbReference type="ARBA" id="ARBA00022801"/>
    </source>
</evidence>
<keyword evidence="13" id="KW-1185">Reference proteome</keyword>
<evidence type="ECO:0000313" key="12">
    <source>
        <dbReference type="EMBL" id="MFM9413065.1"/>
    </source>
</evidence>
<proteinExistence type="predicted"/>
<dbReference type="InterPro" id="IPR038726">
    <property type="entry name" value="PDDEXK_AddAB-type"/>
</dbReference>
<evidence type="ECO:0000256" key="7">
    <source>
        <dbReference type="ARBA" id="ARBA00022840"/>
    </source>
</evidence>